<organism evidence="1 2">
    <name type="scientific">Naganishia onofrii</name>
    <dbReference type="NCBI Taxonomy" id="1851511"/>
    <lineage>
        <taxon>Eukaryota</taxon>
        <taxon>Fungi</taxon>
        <taxon>Dikarya</taxon>
        <taxon>Basidiomycota</taxon>
        <taxon>Agaricomycotina</taxon>
        <taxon>Tremellomycetes</taxon>
        <taxon>Filobasidiales</taxon>
        <taxon>Filobasidiaceae</taxon>
        <taxon>Naganishia</taxon>
    </lineage>
</organism>
<keyword evidence="2" id="KW-1185">Reference proteome</keyword>
<protein>
    <submittedName>
        <fullName evidence="1">Uncharacterized protein</fullName>
    </submittedName>
</protein>
<proteinExistence type="predicted"/>
<comment type="caution">
    <text evidence="1">The sequence shown here is derived from an EMBL/GenBank/DDBJ whole genome shotgun (WGS) entry which is preliminary data.</text>
</comment>
<evidence type="ECO:0000313" key="2">
    <source>
        <dbReference type="Proteomes" id="UP001234202"/>
    </source>
</evidence>
<reference evidence="1" key="1">
    <citation type="submission" date="2023-04" db="EMBL/GenBank/DDBJ databases">
        <title>Draft Genome sequencing of Naganishia species isolated from polar environments using Oxford Nanopore Technology.</title>
        <authorList>
            <person name="Leo P."/>
            <person name="Venkateswaran K."/>
        </authorList>
    </citation>
    <scope>NUCLEOTIDE SEQUENCE</scope>
    <source>
        <strain evidence="1">DBVPG 5303</strain>
    </source>
</reference>
<dbReference type="EMBL" id="JASBWV010000004">
    <property type="protein sequence ID" value="KAJ9126661.1"/>
    <property type="molecule type" value="Genomic_DNA"/>
</dbReference>
<gene>
    <name evidence="1" type="ORF">QFC24_001691</name>
</gene>
<accession>A0ACC2XTE6</accession>
<name>A0ACC2XTE6_9TREE</name>
<dbReference type="Proteomes" id="UP001234202">
    <property type="component" value="Unassembled WGS sequence"/>
</dbReference>
<evidence type="ECO:0000313" key="1">
    <source>
        <dbReference type="EMBL" id="KAJ9126661.1"/>
    </source>
</evidence>
<sequence length="111" mass="13001">MAISDGRQRYNFESIHKTPNAPWDAVAGLQTFEALVTKVFEQIITTDPIPTWKDEGGDINRIPEPTIWRIKFQPKQGLLIRKLGPYTHEHEEPKQRWGFLPRSYVERMLQV</sequence>